<comment type="caution">
    <text evidence="2">The sequence shown here is derived from an EMBL/GenBank/DDBJ whole genome shotgun (WGS) entry which is preliminary data.</text>
</comment>
<accession>A0AAV5JBW1</accession>
<keyword evidence="3" id="KW-1185">Reference proteome</keyword>
<name>A0AAV5JBW1_9ROSI</name>
<feature type="region of interest" description="Disordered" evidence="1">
    <location>
        <begin position="1"/>
        <end position="33"/>
    </location>
</feature>
<dbReference type="EMBL" id="BPVZ01000035">
    <property type="protein sequence ID" value="GKV12099.1"/>
    <property type="molecule type" value="Genomic_DNA"/>
</dbReference>
<evidence type="ECO:0000313" key="2">
    <source>
        <dbReference type="EMBL" id="GKV12099.1"/>
    </source>
</evidence>
<organism evidence="2 3">
    <name type="scientific">Rubroshorea leprosula</name>
    <dbReference type="NCBI Taxonomy" id="152421"/>
    <lineage>
        <taxon>Eukaryota</taxon>
        <taxon>Viridiplantae</taxon>
        <taxon>Streptophyta</taxon>
        <taxon>Embryophyta</taxon>
        <taxon>Tracheophyta</taxon>
        <taxon>Spermatophyta</taxon>
        <taxon>Magnoliopsida</taxon>
        <taxon>eudicotyledons</taxon>
        <taxon>Gunneridae</taxon>
        <taxon>Pentapetalae</taxon>
        <taxon>rosids</taxon>
        <taxon>malvids</taxon>
        <taxon>Malvales</taxon>
        <taxon>Dipterocarpaceae</taxon>
        <taxon>Rubroshorea</taxon>
    </lineage>
</organism>
<dbReference type="Proteomes" id="UP001054252">
    <property type="component" value="Unassembled WGS sequence"/>
</dbReference>
<gene>
    <name evidence="2" type="ORF">SLEP1_g23294</name>
</gene>
<proteinExistence type="predicted"/>
<dbReference type="AlphaFoldDB" id="A0AAV5JBW1"/>
<sequence>MVRWCDAGGRMPHAQLSTGDETAGFPEQHVCSR</sequence>
<evidence type="ECO:0000313" key="3">
    <source>
        <dbReference type="Proteomes" id="UP001054252"/>
    </source>
</evidence>
<protein>
    <submittedName>
        <fullName evidence="2">Uncharacterized protein</fullName>
    </submittedName>
</protein>
<evidence type="ECO:0000256" key="1">
    <source>
        <dbReference type="SAM" id="MobiDB-lite"/>
    </source>
</evidence>
<reference evidence="2 3" key="1">
    <citation type="journal article" date="2021" name="Commun. Biol.">
        <title>The genome of Shorea leprosula (Dipterocarpaceae) highlights the ecological relevance of drought in aseasonal tropical rainforests.</title>
        <authorList>
            <person name="Ng K.K.S."/>
            <person name="Kobayashi M.J."/>
            <person name="Fawcett J.A."/>
            <person name="Hatakeyama M."/>
            <person name="Paape T."/>
            <person name="Ng C.H."/>
            <person name="Ang C.C."/>
            <person name="Tnah L.H."/>
            <person name="Lee C.T."/>
            <person name="Nishiyama T."/>
            <person name="Sese J."/>
            <person name="O'Brien M.J."/>
            <person name="Copetti D."/>
            <person name="Mohd Noor M.I."/>
            <person name="Ong R.C."/>
            <person name="Putra M."/>
            <person name="Sireger I.Z."/>
            <person name="Indrioko S."/>
            <person name="Kosugi Y."/>
            <person name="Izuno A."/>
            <person name="Isagi Y."/>
            <person name="Lee S.L."/>
            <person name="Shimizu K.K."/>
        </authorList>
    </citation>
    <scope>NUCLEOTIDE SEQUENCE [LARGE SCALE GENOMIC DNA]</scope>
    <source>
        <strain evidence="2">214</strain>
    </source>
</reference>